<feature type="region of interest" description="Disordered" evidence="1">
    <location>
        <begin position="89"/>
        <end position="114"/>
    </location>
</feature>
<protein>
    <submittedName>
        <fullName evidence="2">Uncharacterized protein</fullName>
    </submittedName>
</protein>
<feature type="compositionally biased region" description="Polar residues" evidence="1">
    <location>
        <begin position="1"/>
        <end position="18"/>
    </location>
</feature>
<evidence type="ECO:0000256" key="1">
    <source>
        <dbReference type="SAM" id="MobiDB-lite"/>
    </source>
</evidence>
<name>A0A3D8R276_9HELO</name>
<comment type="caution">
    <text evidence="2">The sequence shown here is derived from an EMBL/GenBank/DDBJ whole genome shotgun (WGS) entry which is preliminary data.</text>
</comment>
<sequence>MRTQQANSIIPVKSQQPMNVACERASSPEPSKKSSPEGGTKGRQPIHWSGLEFAPPNNKLEQPHRMVYFHLRHQIHAASTLLSKWKRRSNAWPPDTNTHSVSKVASEGRVEKVA</sequence>
<keyword evidence="3" id="KW-1185">Reference proteome</keyword>
<dbReference type="Proteomes" id="UP000256645">
    <property type="component" value="Unassembled WGS sequence"/>
</dbReference>
<evidence type="ECO:0000313" key="3">
    <source>
        <dbReference type="Proteomes" id="UP000256645"/>
    </source>
</evidence>
<accession>A0A3D8R276</accession>
<reference evidence="2 3" key="1">
    <citation type="journal article" date="2018" name="IMA Fungus">
        <title>IMA Genome-F 9: Draft genome sequence of Annulohypoxylon stygium, Aspergillus mulundensis, Berkeleyomyces basicola (syn. Thielaviopsis basicola), Ceratocystis smalleyi, two Cercospora beticola strains, Coleophoma cylindrospora, Fusarium fracticaudum, Phialophora cf. hyalina, and Morchella septimelata.</title>
        <authorList>
            <person name="Wingfield B.D."/>
            <person name="Bills G.F."/>
            <person name="Dong Y."/>
            <person name="Huang W."/>
            <person name="Nel W.J."/>
            <person name="Swalarsk-Parry B.S."/>
            <person name="Vaghefi N."/>
            <person name="Wilken P.M."/>
            <person name="An Z."/>
            <person name="de Beer Z.W."/>
            <person name="De Vos L."/>
            <person name="Chen L."/>
            <person name="Duong T.A."/>
            <person name="Gao Y."/>
            <person name="Hammerbacher A."/>
            <person name="Kikkert J.R."/>
            <person name="Li Y."/>
            <person name="Li H."/>
            <person name="Li K."/>
            <person name="Li Q."/>
            <person name="Liu X."/>
            <person name="Ma X."/>
            <person name="Naidoo K."/>
            <person name="Pethybridge S.J."/>
            <person name="Sun J."/>
            <person name="Steenkamp E.T."/>
            <person name="van der Nest M.A."/>
            <person name="van Wyk S."/>
            <person name="Wingfield M.J."/>
            <person name="Xiong C."/>
            <person name="Yue Q."/>
            <person name="Zhang X."/>
        </authorList>
    </citation>
    <scope>NUCLEOTIDE SEQUENCE [LARGE SCALE GENOMIC DNA]</scope>
    <source>
        <strain evidence="2 3">BP6252</strain>
    </source>
</reference>
<dbReference type="EMBL" id="PDLM01000010">
    <property type="protein sequence ID" value="RDW68143.1"/>
    <property type="molecule type" value="Genomic_DNA"/>
</dbReference>
<feature type="region of interest" description="Disordered" evidence="1">
    <location>
        <begin position="1"/>
        <end position="57"/>
    </location>
</feature>
<organism evidence="2 3">
    <name type="scientific">Coleophoma cylindrospora</name>
    <dbReference type="NCBI Taxonomy" id="1849047"/>
    <lineage>
        <taxon>Eukaryota</taxon>
        <taxon>Fungi</taxon>
        <taxon>Dikarya</taxon>
        <taxon>Ascomycota</taxon>
        <taxon>Pezizomycotina</taxon>
        <taxon>Leotiomycetes</taxon>
        <taxon>Helotiales</taxon>
        <taxon>Dermateaceae</taxon>
        <taxon>Coleophoma</taxon>
    </lineage>
</organism>
<proteinExistence type="predicted"/>
<evidence type="ECO:0000313" key="2">
    <source>
        <dbReference type="EMBL" id="RDW68143.1"/>
    </source>
</evidence>
<gene>
    <name evidence="2" type="ORF">BP6252_09539</name>
</gene>
<dbReference type="AlphaFoldDB" id="A0A3D8R276"/>